<organism evidence="6 7">
    <name type="scientific">Lichtheimia ornata</name>
    <dbReference type="NCBI Taxonomy" id="688661"/>
    <lineage>
        <taxon>Eukaryota</taxon>
        <taxon>Fungi</taxon>
        <taxon>Fungi incertae sedis</taxon>
        <taxon>Mucoromycota</taxon>
        <taxon>Mucoromycotina</taxon>
        <taxon>Mucoromycetes</taxon>
        <taxon>Mucorales</taxon>
        <taxon>Lichtheimiaceae</taxon>
        <taxon>Lichtheimia</taxon>
    </lineage>
</organism>
<dbReference type="InterPro" id="IPR016069">
    <property type="entry name" value="Translin_C"/>
</dbReference>
<dbReference type="InterPro" id="IPR036081">
    <property type="entry name" value="Translin_sf"/>
</dbReference>
<keyword evidence="5" id="KW-0539">Nucleus</keyword>
<dbReference type="CDD" id="cd14820">
    <property type="entry name" value="TRAX"/>
    <property type="match status" value="1"/>
</dbReference>
<protein>
    <recommendedName>
        <fullName evidence="8">Translin-associated protein X</fullName>
    </recommendedName>
</protein>
<dbReference type="GO" id="GO:0005737">
    <property type="term" value="C:cytoplasm"/>
    <property type="evidence" value="ECO:0007669"/>
    <property type="project" value="UniProtKB-SubCell"/>
</dbReference>
<evidence type="ECO:0000256" key="1">
    <source>
        <dbReference type="ARBA" id="ARBA00004123"/>
    </source>
</evidence>
<dbReference type="SUPFAM" id="SSF74784">
    <property type="entry name" value="Translin"/>
    <property type="match status" value="1"/>
</dbReference>
<dbReference type="InterPro" id="IPR002848">
    <property type="entry name" value="Translin_fam"/>
</dbReference>
<name>A0AAD7XTM5_9FUNG</name>
<evidence type="ECO:0000313" key="6">
    <source>
        <dbReference type="EMBL" id="KAJ8652431.1"/>
    </source>
</evidence>
<keyword evidence="4" id="KW-0963">Cytoplasm</keyword>
<evidence type="ECO:0000256" key="3">
    <source>
        <dbReference type="ARBA" id="ARBA00005902"/>
    </source>
</evidence>
<dbReference type="RefSeq" id="XP_058337345.1">
    <property type="nucleotide sequence ID" value="XM_058491857.1"/>
</dbReference>
<dbReference type="Pfam" id="PF01997">
    <property type="entry name" value="Translin"/>
    <property type="match status" value="1"/>
</dbReference>
<dbReference type="GO" id="GO:0043565">
    <property type="term" value="F:sequence-specific DNA binding"/>
    <property type="evidence" value="ECO:0007669"/>
    <property type="project" value="InterPro"/>
</dbReference>
<dbReference type="Gene3D" id="1.20.58.200">
    <property type="entry name" value="Translin, domain 2"/>
    <property type="match status" value="1"/>
</dbReference>
<gene>
    <name evidence="6" type="ORF">O0I10_011898</name>
</gene>
<reference evidence="6 7" key="1">
    <citation type="submission" date="2023-03" db="EMBL/GenBank/DDBJ databases">
        <title>Genome sequence of Lichtheimia ornata CBS 291.66.</title>
        <authorList>
            <person name="Mohabir J.T."/>
            <person name="Shea T.P."/>
            <person name="Kurbessoian T."/>
            <person name="Berby B."/>
            <person name="Fontaine J."/>
            <person name="Livny J."/>
            <person name="Gnirke A."/>
            <person name="Stajich J.E."/>
            <person name="Cuomo C.A."/>
        </authorList>
    </citation>
    <scope>NUCLEOTIDE SEQUENCE [LARGE SCALE GENOMIC DNA]</scope>
    <source>
        <strain evidence="6">CBS 291.66</strain>
    </source>
</reference>
<evidence type="ECO:0000256" key="5">
    <source>
        <dbReference type="ARBA" id="ARBA00023242"/>
    </source>
</evidence>
<comment type="similarity">
    <text evidence="3">Belongs to the translin family.</text>
</comment>
<evidence type="ECO:0008006" key="8">
    <source>
        <dbReference type="Google" id="ProtNLM"/>
    </source>
</evidence>
<dbReference type="GeneID" id="83219295"/>
<keyword evidence="7" id="KW-1185">Reference proteome</keyword>
<dbReference type="PANTHER" id="PTHR10741">
    <property type="entry name" value="TRANSLIN AND TRANSLIN ASSOCIATED PROTEIN X"/>
    <property type="match status" value="1"/>
</dbReference>
<dbReference type="Gene3D" id="1.20.58.190">
    <property type="entry name" value="Translin, domain 1"/>
    <property type="match status" value="1"/>
</dbReference>
<comment type="caution">
    <text evidence="6">The sequence shown here is derived from an EMBL/GenBank/DDBJ whole genome shotgun (WGS) entry which is preliminary data.</text>
</comment>
<dbReference type="GO" id="GO:0005634">
    <property type="term" value="C:nucleus"/>
    <property type="evidence" value="ECO:0007669"/>
    <property type="project" value="UniProtKB-SubCell"/>
</dbReference>
<comment type="subcellular location">
    <subcellularLocation>
        <location evidence="2">Cytoplasm</location>
    </subcellularLocation>
    <subcellularLocation>
        <location evidence="1">Nucleus</location>
    </subcellularLocation>
</comment>
<dbReference type="EMBL" id="JARTCD010000104">
    <property type="protein sequence ID" value="KAJ8652431.1"/>
    <property type="molecule type" value="Genomic_DNA"/>
</dbReference>
<sequence length="259" mass="29871">MDIEQFFKNCRNVLDAHHDRRERIIKLSRDITAQSKKMIFALHRAIQRGTDYKEAKSKQDEIMGLFRQLAPEVEGPNYERYARSFAGAFEEFIEGIAFFHYLEKGTLITKEEVDNYFKDEEGKQWIEVRAQDYVLGLADFTGELMRYAISAVTSGNYKHAMDICTLLRNISTDCEMLAGSSLPILNKKMGAMRASVGKVERGKYIATSITLYLLTLHDMMTACYAFQIRGSEYPKEMYQSIIRDQQARFEEGRKGDDDA</sequence>
<proteinExistence type="inferred from homology"/>
<dbReference type="AlphaFoldDB" id="A0AAD7XTM5"/>
<evidence type="ECO:0000256" key="2">
    <source>
        <dbReference type="ARBA" id="ARBA00004496"/>
    </source>
</evidence>
<accession>A0AAD7XTM5</accession>
<dbReference type="Proteomes" id="UP001234581">
    <property type="component" value="Unassembled WGS sequence"/>
</dbReference>
<evidence type="ECO:0000313" key="7">
    <source>
        <dbReference type="Proteomes" id="UP001234581"/>
    </source>
</evidence>
<dbReference type="InterPro" id="IPR016068">
    <property type="entry name" value="Translin_N"/>
</dbReference>
<evidence type="ECO:0000256" key="4">
    <source>
        <dbReference type="ARBA" id="ARBA00022490"/>
    </source>
</evidence>